<organism evidence="1 2">
    <name type="scientific">Trifolium pratense</name>
    <name type="common">Red clover</name>
    <dbReference type="NCBI Taxonomy" id="57577"/>
    <lineage>
        <taxon>Eukaryota</taxon>
        <taxon>Viridiplantae</taxon>
        <taxon>Streptophyta</taxon>
        <taxon>Embryophyta</taxon>
        <taxon>Tracheophyta</taxon>
        <taxon>Spermatophyta</taxon>
        <taxon>Magnoliopsida</taxon>
        <taxon>eudicotyledons</taxon>
        <taxon>Gunneridae</taxon>
        <taxon>Pentapetalae</taxon>
        <taxon>rosids</taxon>
        <taxon>fabids</taxon>
        <taxon>Fabales</taxon>
        <taxon>Fabaceae</taxon>
        <taxon>Papilionoideae</taxon>
        <taxon>50 kb inversion clade</taxon>
        <taxon>NPAAA clade</taxon>
        <taxon>Hologalegina</taxon>
        <taxon>IRL clade</taxon>
        <taxon>Trifolieae</taxon>
        <taxon>Trifolium</taxon>
    </lineage>
</organism>
<evidence type="ECO:0000313" key="2">
    <source>
        <dbReference type="Proteomes" id="UP000236291"/>
    </source>
</evidence>
<gene>
    <name evidence="1" type="ORF">L195_g055416</name>
</gene>
<comment type="caution">
    <text evidence="1">The sequence shown here is derived from an EMBL/GenBank/DDBJ whole genome shotgun (WGS) entry which is preliminary data.</text>
</comment>
<name>A0A2K3KLB8_TRIPR</name>
<feature type="non-terminal residue" evidence="1">
    <location>
        <position position="34"/>
    </location>
</feature>
<dbReference type="EMBL" id="ASHM01100867">
    <property type="protein sequence ID" value="PNX67043.1"/>
    <property type="molecule type" value="Genomic_DNA"/>
</dbReference>
<evidence type="ECO:0000313" key="1">
    <source>
        <dbReference type="EMBL" id="PNX67043.1"/>
    </source>
</evidence>
<dbReference type="Proteomes" id="UP000236291">
    <property type="component" value="Unassembled WGS sequence"/>
</dbReference>
<dbReference type="AlphaFoldDB" id="A0A2K3KLB8"/>
<reference evidence="1 2" key="1">
    <citation type="journal article" date="2014" name="Am. J. Bot.">
        <title>Genome assembly and annotation for red clover (Trifolium pratense; Fabaceae).</title>
        <authorList>
            <person name="Istvanek J."/>
            <person name="Jaros M."/>
            <person name="Krenek A."/>
            <person name="Repkova J."/>
        </authorList>
    </citation>
    <scope>NUCLEOTIDE SEQUENCE [LARGE SCALE GENOMIC DNA]</scope>
    <source>
        <strain evidence="2">cv. Tatra</strain>
        <tissue evidence="1">Young leaves</tissue>
    </source>
</reference>
<sequence>MPRTSTLECPGCPPLRALTFDTLGLIKGAAYLFL</sequence>
<protein>
    <submittedName>
        <fullName evidence="1">Uncharacterized protein</fullName>
    </submittedName>
</protein>
<reference evidence="1 2" key="2">
    <citation type="journal article" date="2017" name="Front. Plant Sci.">
        <title>Gene Classification and Mining of Molecular Markers Useful in Red Clover (Trifolium pratense) Breeding.</title>
        <authorList>
            <person name="Istvanek J."/>
            <person name="Dluhosova J."/>
            <person name="Dluhos P."/>
            <person name="Patkova L."/>
            <person name="Nedelnik J."/>
            <person name="Repkova J."/>
        </authorList>
    </citation>
    <scope>NUCLEOTIDE SEQUENCE [LARGE SCALE GENOMIC DNA]</scope>
    <source>
        <strain evidence="2">cv. Tatra</strain>
        <tissue evidence="1">Young leaves</tissue>
    </source>
</reference>
<accession>A0A2K3KLB8</accession>
<proteinExistence type="predicted"/>